<dbReference type="InterPro" id="IPR015943">
    <property type="entry name" value="WD40/YVTN_repeat-like_dom_sf"/>
</dbReference>
<dbReference type="GO" id="GO:0006974">
    <property type="term" value="P:DNA damage response"/>
    <property type="evidence" value="ECO:0007669"/>
    <property type="project" value="UniProtKB-KW"/>
</dbReference>
<dbReference type="GO" id="GO:0003677">
    <property type="term" value="F:DNA binding"/>
    <property type="evidence" value="ECO:0007669"/>
    <property type="project" value="UniProtKB-KW"/>
</dbReference>
<keyword evidence="4 8" id="KW-0853">WD repeat</keyword>
<dbReference type="AlphaFoldDB" id="A0A5B6ZVW8"/>
<dbReference type="FunFam" id="2.130.10.10:FF:000180">
    <property type="entry name" value="WD repeat-containing protein 76"/>
    <property type="match status" value="1"/>
</dbReference>
<dbReference type="PANTHER" id="PTHR14773:SF0">
    <property type="entry name" value="WD REPEAT-CONTAINING PROTEIN 76"/>
    <property type="match status" value="1"/>
</dbReference>
<dbReference type="InterPro" id="IPR036322">
    <property type="entry name" value="WD40_repeat_dom_sf"/>
</dbReference>
<proteinExistence type="inferred from homology"/>
<dbReference type="InterPro" id="IPR050853">
    <property type="entry name" value="WD_repeat_DNA-damage-binding"/>
</dbReference>
<dbReference type="GO" id="GO:0016829">
    <property type="term" value="F:lyase activity"/>
    <property type="evidence" value="ECO:0007669"/>
    <property type="project" value="UniProtKB-KW"/>
</dbReference>
<evidence type="ECO:0000313" key="10">
    <source>
        <dbReference type="EMBL" id="MPA47728.1"/>
    </source>
</evidence>
<protein>
    <recommendedName>
        <fullName evidence="3">WD repeat-containing protein 76</fullName>
    </recommendedName>
</protein>
<feature type="repeat" description="WD" evidence="8">
    <location>
        <begin position="321"/>
        <end position="357"/>
    </location>
</feature>
<dbReference type="GO" id="GO:2000001">
    <property type="term" value="P:regulation of DNA damage checkpoint"/>
    <property type="evidence" value="ECO:0007669"/>
    <property type="project" value="TreeGrafter"/>
</dbReference>
<comment type="similarity">
    <text evidence="2">Belongs to the WD repeat DDB2/WDR76 family.</text>
</comment>
<reference evidence="10" key="1">
    <citation type="submission" date="2019-08" db="EMBL/GenBank/DDBJ databases">
        <title>Reference gene set and small RNA set construction with multiple tissues from Davidia involucrata Baill.</title>
        <authorList>
            <person name="Yang H."/>
            <person name="Zhou C."/>
            <person name="Li G."/>
            <person name="Wang J."/>
            <person name="Gao P."/>
            <person name="Wang M."/>
            <person name="Wang R."/>
            <person name="Zhao Y."/>
        </authorList>
    </citation>
    <scope>NUCLEOTIDE SEQUENCE</scope>
    <source>
        <tissue evidence="10">Mixed with DoveR01_LX</tissue>
    </source>
</reference>
<keyword evidence="5" id="KW-0677">Repeat</keyword>
<evidence type="ECO:0000256" key="8">
    <source>
        <dbReference type="PROSITE-ProRule" id="PRU00221"/>
    </source>
</evidence>
<evidence type="ECO:0000256" key="2">
    <source>
        <dbReference type="ARBA" id="ARBA00005434"/>
    </source>
</evidence>
<dbReference type="PROSITE" id="PS50294">
    <property type="entry name" value="WD_REPEATS_REGION"/>
    <property type="match status" value="1"/>
</dbReference>
<feature type="compositionally biased region" description="Basic and acidic residues" evidence="9">
    <location>
        <begin position="82"/>
        <end position="91"/>
    </location>
</feature>
<gene>
    <name evidence="10" type="ORF">Din_017169</name>
</gene>
<dbReference type="SUPFAM" id="SSF50978">
    <property type="entry name" value="WD40 repeat-like"/>
    <property type="match status" value="1"/>
</dbReference>
<evidence type="ECO:0000256" key="4">
    <source>
        <dbReference type="ARBA" id="ARBA00022574"/>
    </source>
</evidence>
<organism evidence="10">
    <name type="scientific">Davidia involucrata</name>
    <name type="common">Dove tree</name>
    <dbReference type="NCBI Taxonomy" id="16924"/>
    <lineage>
        <taxon>Eukaryota</taxon>
        <taxon>Viridiplantae</taxon>
        <taxon>Streptophyta</taxon>
        <taxon>Embryophyta</taxon>
        <taxon>Tracheophyta</taxon>
        <taxon>Spermatophyta</taxon>
        <taxon>Magnoliopsida</taxon>
        <taxon>eudicotyledons</taxon>
        <taxon>Gunneridae</taxon>
        <taxon>Pentapetalae</taxon>
        <taxon>asterids</taxon>
        <taxon>Cornales</taxon>
        <taxon>Nyssaceae</taxon>
        <taxon>Davidia</taxon>
    </lineage>
</organism>
<name>A0A5B6ZVW8_DAVIN</name>
<dbReference type="GO" id="GO:0005634">
    <property type="term" value="C:nucleus"/>
    <property type="evidence" value="ECO:0007669"/>
    <property type="project" value="TreeGrafter"/>
</dbReference>
<dbReference type="SMART" id="SM00320">
    <property type="entry name" value="WD40"/>
    <property type="match status" value="4"/>
</dbReference>
<dbReference type="PROSITE" id="PS00678">
    <property type="entry name" value="WD_REPEATS_1"/>
    <property type="match status" value="1"/>
</dbReference>
<dbReference type="InterPro" id="IPR019775">
    <property type="entry name" value="WD40_repeat_CS"/>
</dbReference>
<keyword evidence="6" id="KW-0227">DNA damage</keyword>
<accession>A0A5B6ZVW8</accession>
<evidence type="ECO:0000256" key="5">
    <source>
        <dbReference type="ARBA" id="ARBA00022737"/>
    </source>
</evidence>
<feature type="region of interest" description="Disordered" evidence="9">
    <location>
        <begin position="34"/>
        <end position="116"/>
    </location>
</feature>
<evidence type="ECO:0000256" key="9">
    <source>
        <dbReference type="SAM" id="MobiDB-lite"/>
    </source>
</evidence>
<dbReference type="PROSITE" id="PS50082">
    <property type="entry name" value="WD_REPEATS_2"/>
    <property type="match status" value="1"/>
</dbReference>
<dbReference type="PANTHER" id="PTHR14773">
    <property type="entry name" value="WD REPEAT-CONTAINING PROTEIN 76"/>
    <property type="match status" value="1"/>
</dbReference>
<dbReference type="Pfam" id="PF00400">
    <property type="entry name" value="WD40"/>
    <property type="match status" value="1"/>
</dbReference>
<sequence>MAPKKLTEYERRRLENITRNEELLASLKIHSKINELSAATKRQRVPSKVSPDKKSKTEAPIVTRRSLRGQGIQPDPSTAGGLKDDFDETRIKAPNSPSIPEKLPREPGPLSMREAYDGTTSDRKLIETILGVSMKSQFGCSDGSTVSIDEGSCNSIGGVPENKNFGCPIRVRGSVDLESLKLEEENIARVVPGRILAMRFFPSNDMKMIVVGNKFGNVGFWNVDSNMEDGDGIYLYHPHSGPVSGIVIQPFSLSKMFTCSYDGFIRLMDVEKEAFDLVYYSDHAIFSLSQRKNDIKSLYFGEGHGGLSIWDERTGKSVTSWTLHEDRINTIDFNSENTNIMATSSTDGTVCIWDLRNIAADKPNFLKKVSHERAVHSAFFSPSGSCLATTSIDDKVGFLSGANYEDISMIYHYNQTGRWLSSFRAIWGWDDSYIFIGNMKRGVDVISTSERRKSVVTLESPYMSAISCRFDAHPCKVGMLAGATSGGQVYMWTSC</sequence>
<evidence type="ECO:0000256" key="1">
    <source>
        <dbReference type="ARBA" id="ARBA00002530"/>
    </source>
</evidence>
<keyword evidence="10" id="KW-0456">Lyase</keyword>
<dbReference type="EMBL" id="GHES01017169">
    <property type="protein sequence ID" value="MPA47728.1"/>
    <property type="molecule type" value="Transcribed_RNA"/>
</dbReference>
<evidence type="ECO:0000256" key="3">
    <source>
        <dbReference type="ARBA" id="ARBA00021234"/>
    </source>
</evidence>
<evidence type="ECO:0000256" key="7">
    <source>
        <dbReference type="ARBA" id="ARBA00023125"/>
    </source>
</evidence>
<dbReference type="InterPro" id="IPR001680">
    <property type="entry name" value="WD40_rpt"/>
</dbReference>
<dbReference type="Gene3D" id="2.130.10.10">
    <property type="entry name" value="YVTN repeat-like/Quinoprotein amine dehydrogenase"/>
    <property type="match status" value="1"/>
</dbReference>
<keyword evidence="7" id="KW-0238">DNA-binding</keyword>
<comment type="function">
    <text evidence="1">Specifically binds 5-hydroxymethylcytosine (5hmC), suggesting that it acts as a specific reader of 5hmC.</text>
</comment>
<evidence type="ECO:0000256" key="6">
    <source>
        <dbReference type="ARBA" id="ARBA00022763"/>
    </source>
</evidence>